<sequence>MATNVATVDTATPKKASLFMLSASTRAEYQGNCQGTFHR</sequence>
<keyword evidence="1" id="KW-1185">Reference proteome</keyword>
<evidence type="ECO:0000313" key="2">
    <source>
        <dbReference type="WBParaSite" id="PgR059_g043_t01"/>
    </source>
</evidence>
<protein>
    <submittedName>
        <fullName evidence="2">Uncharacterized protein</fullName>
    </submittedName>
</protein>
<proteinExistence type="predicted"/>
<evidence type="ECO:0000313" key="1">
    <source>
        <dbReference type="Proteomes" id="UP000887569"/>
    </source>
</evidence>
<accession>A0A915BTU1</accession>
<dbReference type="WBParaSite" id="PgR059_g043_t01">
    <property type="protein sequence ID" value="PgR059_g043_t01"/>
    <property type="gene ID" value="PgR059_g043"/>
</dbReference>
<name>A0A915BTU1_PARUN</name>
<reference evidence="2" key="1">
    <citation type="submission" date="2022-11" db="UniProtKB">
        <authorList>
            <consortium name="WormBaseParasite"/>
        </authorList>
    </citation>
    <scope>IDENTIFICATION</scope>
</reference>
<organism evidence="1 2">
    <name type="scientific">Parascaris univalens</name>
    <name type="common">Nematode worm</name>
    <dbReference type="NCBI Taxonomy" id="6257"/>
    <lineage>
        <taxon>Eukaryota</taxon>
        <taxon>Metazoa</taxon>
        <taxon>Ecdysozoa</taxon>
        <taxon>Nematoda</taxon>
        <taxon>Chromadorea</taxon>
        <taxon>Rhabditida</taxon>
        <taxon>Spirurina</taxon>
        <taxon>Ascaridomorpha</taxon>
        <taxon>Ascaridoidea</taxon>
        <taxon>Ascarididae</taxon>
        <taxon>Parascaris</taxon>
    </lineage>
</organism>
<dbReference type="Proteomes" id="UP000887569">
    <property type="component" value="Unplaced"/>
</dbReference>
<dbReference type="AlphaFoldDB" id="A0A915BTU1"/>